<dbReference type="Pfam" id="PF00106">
    <property type="entry name" value="adh_short"/>
    <property type="match status" value="1"/>
</dbReference>
<dbReference type="PANTHER" id="PTHR43180:SF86">
    <property type="entry name" value="DEHYDROGENASE, PUTATIVE (AFU_ORTHOLOGUE AFUA_3G00290)-RELATED"/>
    <property type="match status" value="1"/>
</dbReference>
<evidence type="ECO:0000313" key="4">
    <source>
        <dbReference type="Proteomes" id="UP001498771"/>
    </source>
</evidence>
<dbReference type="RefSeq" id="XP_064769505.1">
    <property type="nucleotide sequence ID" value="XM_064914617.1"/>
</dbReference>
<comment type="caution">
    <text evidence="3">The sequence shown here is derived from an EMBL/GenBank/DDBJ whole genome shotgun (WGS) entry which is preliminary data.</text>
</comment>
<keyword evidence="4" id="KW-1185">Reference proteome</keyword>
<protein>
    <submittedName>
        <fullName evidence="3">3-hydroxyacyl-CoA dehydrogenase</fullName>
    </submittedName>
</protein>
<sequence length="317" mass="34599">MSRFVVEPQAYRALEGKVVVLTGGANGIGAQAVKLFLARECKVVFGDVQVAAAESFIQSLIKADPTAAGRVAFVKTDVSSYDNILELFETARTKFGKVDVAVHMAALTEIGNWFEPDTTLESVKRKPTTVLVDVNMLGTLYFARIAAVYLKQGATSLETDDKSMILFSSVAGFKESPGLFVYQTTKHGVLGLMRCMRKYPPIMNHIRVNCVCPWMTLTGMVDGIRDRWAEAKLPANKPEDVAAVVVDMACAKALKGETIYVEGGRAWAIEGKLDETEPLWLGAEQSRSLNEGQVVLGDLQSGDSWRARARLPCVSSR</sequence>
<dbReference type="GeneID" id="90040129"/>
<dbReference type="InterPro" id="IPR002347">
    <property type="entry name" value="SDR_fam"/>
</dbReference>
<dbReference type="Proteomes" id="UP001498771">
    <property type="component" value="Unassembled WGS sequence"/>
</dbReference>
<dbReference type="Gene3D" id="3.40.50.720">
    <property type="entry name" value="NAD(P)-binding Rossmann-like Domain"/>
    <property type="match status" value="1"/>
</dbReference>
<reference evidence="3 4" key="1">
    <citation type="submission" date="2024-03" db="EMBL/GenBank/DDBJ databases">
        <title>Genome-scale model development and genomic sequencing of the oleaginous clade Lipomyces.</title>
        <authorList>
            <consortium name="Lawrence Berkeley National Laboratory"/>
            <person name="Czajka J.J."/>
            <person name="Han Y."/>
            <person name="Kim J."/>
            <person name="Mondo S.J."/>
            <person name="Hofstad B.A."/>
            <person name="Robles A."/>
            <person name="Haridas S."/>
            <person name="Riley R."/>
            <person name="LaButti K."/>
            <person name="Pangilinan J."/>
            <person name="Andreopoulos W."/>
            <person name="Lipzen A."/>
            <person name="Yan J."/>
            <person name="Wang M."/>
            <person name="Ng V."/>
            <person name="Grigoriev I.V."/>
            <person name="Spatafora J.W."/>
            <person name="Magnuson J.K."/>
            <person name="Baker S.E."/>
            <person name="Pomraning K.R."/>
        </authorList>
    </citation>
    <scope>NUCLEOTIDE SEQUENCE [LARGE SCALE GENOMIC DNA]</scope>
    <source>
        <strain evidence="3 4">Phaff 52-87</strain>
    </source>
</reference>
<accession>A0ABR1F9L0</accession>
<dbReference type="PANTHER" id="PTHR43180">
    <property type="entry name" value="3-OXOACYL-(ACYL-CARRIER-PROTEIN) REDUCTASE (AFU_ORTHOLOGUE AFUA_6G11210)"/>
    <property type="match status" value="1"/>
</dbReference>
<evidence type="ECO:0000256" key="2">
    <source>
        <dbReference type="ARBA" id="ARBA00023002"/>
    </source>
</evidence>
<comment type="similarity">
    <text evidence="1">Belongs to the short-chain dehydrogenases/reductases (SDR) family.</text>
</comment>
<organism evidence="3 4">
    <name type="scientific">Myxozyma melibiosi</name>
    <dbReference type="NCBI Taxonomy" id="54550"/>
    <lineage>
        <taxon>Eukaryota</taxon>
        <taxon>Fungi</taxon>
        <taxon>Dikarya</taxon>
        <taxon>Ascomycota</taxon>
        <taxon>Saccharomycotina</taxon>
        <taxon>Lipomycetes</taxon>
        <taxon>Lipomycetales</taxon>
        <taxon>Lipomycetaceae</taxon>
        <taxon>Myxozyma</taxon>
    </lineage>
</organism>
<evidence type="ECO:0000256" key="1">
    <source>
        <dbReference type="ARBA" id="ARBA00006484"/>
    </source>
</evidence>
<dbReference type="SUPFAM" id="SSF51735">
    <property type="entry name" value="NAD(P)-binding Rossmann-fold domains"/>
    <property type="match status" value="1"/>
</dbReference>
<dbReference type="InterPro" id="IPR036291">
    <property type="entry name" value="NAD(P)-bd_dom_sf"/>
</dbReference>
<dbReference type="PRINTS" id="PR00081">
    <property type="entry name" value="GDHRDH"/>
</dbReference>
<gene>
    <name evidence="3" type="ORF">BZA70DRAFT_298675</name>
</gene>
<dbReference type="EMBL" id="JBBJBU010000002">
    <property type="protein sequence ID" value="KAK7206472.1"/>
    <property type="molecule type" value="Genomic_DNA"/>
</dbReference>
<keyword evidence="2" id="KW-0560">Oxidoreductase</keyword>
<proteinExistence type="inferred from homology"/>
<evidence type="ECO:0000313" key="3">
    <source>
        <dbReference type="EMBL" id="KAK7206472.1"/>
    </source>
</evidence>
<name>A0ABR1F9L0_9ASCO</name>